<dbReference type="Proteomes" id="UP000308271">
    <property type="component" value="Unassembled WGS sequence"/>
</dbReference>
<evidence type="ECO:0000259" key="2">
    <source>
        <dbReference type="SMART" id="SM00822"/>
    </source>
</evidence>
<comment type="caution">
    <text evidence="3">The sequence shown here is derived from an EMBL/GenBank/DDBJ whole genome shotgun (WGS) entry which is preliminary data.</text>
</comment>
<proteinExistence type="predicted"/>
<dbReference type="InterPro" id="IPR057326">
    <property type="entry name" value="KR_dom"/>
</dbReference>
<dbReference type="InterPro" id="IPR036291">
    <property type="entry name" value="NAD(P)-bd_dom_sf"/>
</dbReference>
<dbReference type="Gene3D" id="3.40.50.720">
    <property type="entry name" value="NAD(P)-binding Rossmann-like Domain"/>
    <property type="match status" value="1"/>
</dbReference>
<dbReference type="OrthoDB" id="1490291at2"/>
<dbReference type="SMART" id="SM00822">
    <property type="entry name" value="PKS_KR"/>
    <property type="match status" value="1"/>
</dbReference>
<dbReference type="GO" id="GO:0004029">
    <property type="term" value="F:aldehyde dehydrogenase (NAD+) activity"/>
    <property type="evidence" value="ECO:0007669"/>
    <property type="project" value="TreeGrafter"/>
</dbReference>
<dbReference type="Pfam" id="PF01370">
    <property type="entry name" value="Epimerase"/>
    <property type="match status" value="1"/>
</dbReference>
<dbReference type="InterPro" id="IPR051783">
    <property type="entry name" value="NAD(P)-dependent_oxidoreduct"/>
</dbReference>
<dbReference type="SUPFAM" id="SSF51735">
    <property type="entry name" value="NAD(P)-binding Rossmann-fold domains"/>
    <property type="match status" value="1"/>
</dbReference>
<dbReference type="AlphaFoldDB" id="A0A5C4SA65"/>
<name>A0A5C4SA65_CHLTI</name>
<dbReference type="PANTHER" id="PTHR48079:SF6">
    <property type="entry name" value="NAD(P)-BINDING DOMAIN-CONTAINING PROTEIN-RELATED"/>
    <property type="match status" value="1"/>
</dbReference>
<dbReference type="EMBL" id="VDCH01000002">
    <property type="protein sequence ID" value="TNJ40125.1"/>
    <property type="molecule type" value="Genomic_DNA"/>
</dbReference>
<feature type="region of interest" description="Disordered" evidence="1">
    <location>
        <begin position="123"/>
        <end position="145"/>
    </location>
</feature>
<accession>A0A5C4SA65</accession>
<evidence type="ECO:0000313" key="3">
    <source>
        <dbReference type="EMBL" id="TNJ40125.1"/>
    </source>
</evidence>
<protein>
    <submittedName>
        <fullName evidence="3">NAD-dependent epimerase/dehydratase family protein</fullName>
    </submittedName>
</protein>
<dbReference type="PANTHER" id="PTHR48079">
    <property type="entry name" value="PROTEIN YEEZ"/>
    <property type="match status" value="1"/>
</dbReference>
<evidence type="ECO:0000256" key="1">
    <source>
        <dbReference type="SAM" id="MobiDB-lite"/>
    </source>
</evidence>
<feature type="domain" description="Ketoreductase" evidence="2">
    <location>
        <begin position="5"/>
        <end position="176"/>
    </location>
</feature>
<gene>
    <name evidence="3" type="ORF">FGF66_01520</name>
</gene>
<sequence>MFMDGVILVTGSTGFIGSRLVNTLIGQGRRVRVLLRPESRSVSSASHRAGVEEVRAAYGDAEALGRAISGVTSIIHLAGVTKAVDEAGFLAGNVTPVENLLEAVKRRNPRLRRFLLVSSLAAMGPASSPSPGVRESDRPSPVSAYGRSKLLGEEAARRHAGSVPLTIVRPPAVYGPGDRDILEVFAMMKKGYLLSAGSGKRQRFSMIHVDELIRGILLALDTESAAGQDYFITSPRGYAWDEVIEAARPALGFGRLMRINLPKPLVFGLGAVLGAVAKLTGRPALINRDKANELVQDFWVCSPQKAQQELGFTAAIPLAEGVAETLRWYRQQGWL</sequence>
<evidence type="ECO:0000313" key="4">
    <source>
        <dbReference type="Proteomes" id="UP000308271"/>
    </source>
</evidence>
<dbReference type="InterPro" id="IPR001509">
    <property type="entry name" value="Epimerase_deHydtase"/>
</dbReference>
<organism evidence="3 4">
    <name type="scientific">Chlorobaculum thiosulfatiphilum</name>
    <name type="common">Chlorobium limicola f.sp. thiosulfatophilum</name>
    <dbReference type="NCBI Taxonomy" id="115852"/>
    <lineage>
        <taxon>Bacteria</taxon>
        <taxon>Pseudomonadati</taxon>
        <taxon>Chlorobiota</taxon>
        <taxon>Chlorobiia</taxon>
        <taxon>Chlorobiales</taxon>
        <taxon>Chlorobiaceae</taxon>
        <taxon>Chlorobaculum</taxon>
    </lineage>
</organism>
<dbReference type="GO" id="GO:0005737">
    <property type="term" value="C:cytoplasm"/>
    <property type="evidence" value="ECO:0007669"/>
    <property type="project" value="TreeGrafter"/>
</dbReference>
<keyword evidence="4" id="KW-1185">Reference proteome</keyword>
<reference evidence="3 4" key="1">
    <citation type="submission" date="2019-05" db="EMBL/GenBank/DDBJ databases">
        <title>Draft Whole-Genome sequence of the green sulfur bacterium Chlorobaculum thiosulfatiphilum DSM 249.</title>
        <authorList>
            <person name="Meyer T.E."/>
            <person name="Kyndt J.A."/>
        </authorList>
    </citation>
    <scope>NUCLEOTIDE SEQUENCE [LARGE SCALE GENOMIC DNA]</scope>
    <source>
        <strain evidence="3 4">DSM 249</strain>
    </source>
</reference>